<dbReference type="Gene3D" id="3.40.50.1000">
    <property type="entry name" value="HAD superfamily/HAD-like"/>
    <property type="match status" value="2"/>
</dbReference>
<dbReference type="SUPFAM" id="SSF56784">
    <property type="entry name" value="HAD-like"/>
    <property type="match status" value="1"/>
</dbReference>
<dbReference type="InterPro" id="IPR036412">
    <property type="entry name" value="HAD-like_sf"/>
</dbReference>
<dbReference type="RefSeq" id="WP_087104836.1">
    <property type="nucleotide sequence ID" value="NZ_FWFG01000099.1"/>
</dbReference>
<evidence type="ECO:0000256" key="1">
    <source>
        <dbReference type="PIRNR" id="PIRNR000915"/>
    </source>
</evidence>
<reference evidence="5 6" key="1">
    <citation type="submission" date="2017-02" db="EMBL/GenBank/DDBJ databases">
        <authorList>
            <person name="Peterson S.W."/>
        </authorList>
    </citation>
    <scope>NUCLEOTIDE SEQUENCE [LARGE SCALE GENOMIC DNA]</scope>
    <source>
        <strain evidence="5 6">CIP104813</strain>
    </source>
</reference>
<feature type="binding site" evidence="4">
    <location>
        <position position="213"/>
    </location>
    <ligand>
        <name>Mg(2+)</name>
        <dbReference type="ChEBI" id="CHEBI:18420"/>
    </ligand>
</feature>
<feature type="active site" description="Proton donor" evidence="2">
    <location>
        <position position="18"/>
    </location>
</feature>
<evidence type="ECO:0000313" key="6">
    <source>
        <dbReference type="Proteomes" id="UP000195981"/>
    </source>
</evidence>
<feature type="binding site" evidence="4">
    <location>
        <position position="16"/>
    </location>
    <ligand>
        <name>Mg(2+)</name>
        <dbReference type="ChEBI" id="CHEBI:18420"/>
    </ligand>
</feature>
<dbReference type="InterPro" id="IPR006357">
    <property type="entry name" value="HAD-SF_hydro_IIA"/>
</dbReference>
<keyword evidence="4" id="KW-0460">Magnesium</keyword>
<sequence>MDTSIDLRPIETWLTDMDGVLVHEQQALPGAAEFISALERCGRRFLVLTNNSIFTPRDLRARLARGGVELPEGAIWTSAMATARFLAEQSPASSAYVIGEAGLTSAMHEAGFVLADDDDVEFVVLGETRTYSFEAITRAIRLIGRGAKFIATNPDVTGPSQQGPLPATGAVAAMITAATGISPYYVGKPNPLMMRTALNRIDAHSESTIMIGDRMDTDVRSGLEAGLRSILVLTGSTRREDIVRYPYRPTLTLDSIADVVELVERLRPLESEELDED</sequence>
<dbReference type="PIRSF" id="PIRSF000915">
    <property type="entry name" value="PGP-type_phosphatase"/>
    <property type="match status" value="1"/>
</dbReference>
<dbReference type="GO" id="GO:0016791">
    <property type="term" value="F:phosphatase activity"/>
    <property type="evidence" value="ECO:0007669"/>
    <property type="project" value="TreeGrafter"/>
</dbReference>
<dbReference type="InterPro" id="IPR023214">
    <property type="entry name" value="HAD_sf"/>
</dbReference>
<comment type="similarity">
    <text evidence="1">Belongs to the HAD-like hydrolase superfamily.</text>
</comment>
<dbReference type="PANTHER" id="PTHR19288:SF46">
    <property type="entry name" value="HALOACID DEHALOGENASE-LIKE HYDROLASE DOMAIN-CONTAINING PROTEIN 2"/>
    <property type="match status" value="1"/>
</dbReference>
<evidence type="ECO:0000256" key="2">
    <source>
        <dbReference type="PIRSR" id="PIRSR000915-1"/>
    </source>
</evidence>
<dbReference type="EMBL" id="FWFG01000099">
    <property type="protein sequence ID" value="SLM94365.1"/>
    <property type="molecule type" value="Genomic_DNA"/>
</dbReference>
<protein>
    <submittedName>
        <fullName evidence="5">Hypothetical NagD-like phosphatase, Actinobacterial subfamily</fullName>
    </submittedName>
</protein>
<proteinExistence type="inferred from homology"/>
<keyword evidence="4" id="KW-0479">Metal-binding</keyword>
<dbReference type="OrthoDB" id="9810449at2"/>
<feature type="binding site" evidence="4">
    <location>
        <position position="18"/>
    </location>
    <ligand>
        <name>Mg(2+)</name>
        <dbReference type="ChEBI" id="CHEBI:18420"/>
    </ligand>
</feature>
<dbReference type="Proteomes" id="UP000195981">
    <property type="component" value="Unassembled WGS sequence"/>
</dbReference>
<feature type="binding site" evidence="3">
    <location>
        <position position="188"/>
    </location>
    <ligand>
        <name>substrate</name>
    </ligand>
</feature>
<accession>A0A1X6X5Q6</accession>
<dbReference type="Pfam" id="PF13242">
    <property type="entry name" value="Hydrolase_like"/>
    <property type="match status" value="1"/>
</dbReference>
<dbReference type="NCBIfam" id="TIGR01460">
    <property type="entry name" value="HAD-SF-IIA"/>
    <property type="match status" value="1"/>
</dbReference>
<feature type="active site" description="Nucleophile" evidence="2">
    <location>
        <position position="16"/>
    </location>
</feature>
<evidence type="ECO:0000313" key="5">
    <source>
        <dbReference type="EMBL" id="SLM94365.1"/>
    </source>
</evidence>
<comment type="cofactor">
    <cofactor evidence="4">
        <name>Mg(2+)</name>
        <dbReference type="ChEBI" id="CHEBI:18420"/>
    </cofactor>
    <text evidence="4">Divalent metal ions. Mg(2+) is the most effective.</text>
</comment>
<dbReference type="AlphaFoldDB" id="A0A1X6X5Q6"/>
<keyword evidence="6" id="KW-1185">Reference proteome</keyword>
<name>A0A1X6X5Q6_9MICO</name>
<dbReference type="GO" id="GO:0005737">
    <property type="term" value="C:cytoplasm"/>
    <property type="evidence" value="ECO:0007669"/>
    <property type="project" value="TreeGrafter"/>
</dbReference>
<organism evidence="5 6">
    <name type="scientific">Brachybacterium nesterenkovii</name>
    <dbReference type="NCBI Taxonomy" id="47847"/>
    <lineage>
        <taxon>Bacteria</taxon>
        <taxon>Bacillati</taxon>
        <taxon>Actinomycetota</taxon>
        <taxon>Actinomycetes</taxon>
        <taxon>Micrococcales</taxon>
        <taxon>Dermabacteraceae</taxon>
        <taxon>Brachybacterium</taxon>
    </lineage>
</organism>
<evidence type="ECO:0000256" key="3">
    <source>
        <dbReference type="PIRSR" id="PIRSR000915-2"/>
    </source>
</evidence>
<gene>
    <name evidence="5" type="ORF">FM110_11155</name>
</gene>
<dbReference type="GO" id="GO:0046872">
    <property type="term" value="F:metal ion binding"/>
    <property type="evidence" value="ECO:0007669"/>
    <property type="project" value="UniProtKB-KW"/>
</dbReference>
<dbReference type="CDD" id="cd07530">
    <property type="entry name" value="HAD_Pase_UmpH-like"/>
    <property type="match status" value="1"/>
</dbReference>
<dbReference type="Pfam" id="PF13344">
    <property type="entry name" value="Hydrolase_6"/>
    <property type="match status" value="1"/>
</dbReference>
<evidence type="ECO:0000256" key="4">
    <source>
        <dbReference type="PIRSR" id="PIRSR000915-3"/>
    </source>
</evidence>
<dbReference type="PANTHER" id="PTHR19288">
    <property type="entry name" value="4-NITROPHENYLPHOSPHATASE-RELATED"/>
    <property type="match status" value="1"/>
</dbReference>